<name>A0A7R8ZYH5_9CRUS</name>
<gene>
    <name evidence="2" type="ORF">CTOB1V02_LOCUS14331</name>
</gene>
<dbReference type="AlphaFoldDB" id="A0A7R8ZYH5"/>
<dbReference type="PANTHER" id="PTHR13153:SF5">
    <property type="entry name" value="GATOR COMPLEX PROTEIN NPRL3"/>
    <property type="match status" value="1"/>
</dbReference>
<dbReference type="GO" id="GO:1990130">
    <property type="term" value="C:GATOR1 complex"/>
    <property type="evidence" value="ECO:0007669"/>
    <property type="project" value="TreeGrafter"/>
</dbReference>
<evidence type="ECO:0000313" key="2">
    <source>
        <dbReference type="EMBL" id="CAD7236516.1"/>
    </source>
</evidence>
<feature type="region of interest" description="Disordered" evidence="1">
    <location>
        <begin position="35"/>
        <end position="62"/>
    </location>
</feature>
<dbReference type="InterPro" id="IPR005365">
    <property type="entry name" value="Npr3"/>
</dbReference>
<dbReference type="OrthoDB" id="18648at2759"/>
<protein>
    <submittedName>
        <fullName evidence="2">Uncharacterized protein</fullName>
    </submittedName>
</protein>
<feature type="non-terminal residue" evidence="2">
    <location>
        <position position="142"/>
    </location>
</feature>
<evidence type="ECO:0000256" key="1">
    <source>
        <dbReference type="SAM" id="MobiDB-lite"/>
    </source>
</evidence>
<dbReference type="GO" id="GO:1904262">
    <property type="term" value="P:negative regulation of TORC1 signaling"/>
    <property type="evidence" value="ECO:0007669"/>
    <property type="project" value="TreeGrafter"/>
</dbReference>
<dbReference type="GO" id="GO:0034198">
    <property type="term" value="P:cellular response to amino acid starvation"/>
    <property type="evidence" value="ECO:0007669"/>
    <property type="project" value="TreeGrafter"/>
</dbReference>
<dbReference type="GO" id="GO:0010508">
    <property type="term" value="P:positive regulation of autophagy"/>
    <property type="evidence" value="ECO:0007669"/>
    <property type="project" value="TreeGrafter"/>
</dbReference>
<proteinExistence type="predicted"/>
<dbReference type="EMBL" id="OB679632">
    <property type="protein sequence ID" value="CAD7236516.1"/>
    <property type="molecule type" value="Genomic_DNA"/>
</dbReference>
<accession>A0A7R8ZYH5</accession>
<sequence>MGSSAATAPTVYNPLSIILVKNGSKGERLLFRWPDPKLNRKDEPDETISAQPKKCQPSTSSRRSRFSVAAVEDYIFSNTDADPVVVATTSASVDVPENKMGNFSDKILQTLFAVKSDLAEKRLEVKVNDVRFISHPTNLTRT</sequence>
<reference evidence="2" key="1">
    <citation type="submission" date="2020-11" db="EMBL/GenBank/DDBJ databases">
        <authorList>
            <person name="Tran Van P."/>
        </authorList>
    </citation>
    <scope>NUCLEOTIDE SEQUENCE</scope>
</reference>
<dbReference type="GO" id="GO:0038202">
    <property type="term" value="P:TORC1 signaling"/>
    <property type="evidence" value="ECO:0007669"/>
    <property type="project" value="TreeGrafter"/>
</dbReference>
<dbReference type="PANTHER" id="PTHR13153">
    <property type="entry name" value="CGTHBA PROTEIN -14 GENE PROTEIN"/>
    <property type="match status" value="1"/>
</dbReference>
<organism evidence="2">
    <name type="scientific">Cyprideis torosa</name>
    <dbReference type="NCBI Taxonomy" id="163714"/>
    <lineage>
        <taxon>Eukaryota</taxon>
        <taxon>Metazoa</taxon>
        <taxon>Ecdysozoa</taxon>
        <taxon>Arthropoda</taxon>
        <taxon>Crustacea</taxon>
        <taxon>Oligostraca</taxon>
        <taxon>Ostracoda</taxon>
        <taxon>Podocopa</taxon>
        <taxon>Podocopida</taxon>
        <taxon>Cytherocopina</taxon>
        <taxon>Cytheroidea</taxon>
        <taxon>Cytherideidae</taxon>
        <taxon>Cyprideis</taxon>
    </lineage>
</organism>